<feature type="domain" description="J" evidence="13">
    <location>
        <begin position="3"/>
        <end position="66"/>
    </location>
</feature>
<dbReference type="FunFam" id="2.10.230.10:FF:000002">
    <property type="entry name" value="Molecular chaperone DnaJ"/>
    <property type="match status" value="1"/>
</dbReference>
<reference evidence="15 16" key="1">
    <citation type="submission" date="2018-12" db="EMBL/GenBank/DDBJ databases">
        <title>Complete genome sequence of Flaviflexus sp. H23T48.</title>
        <authorList>
            <person name="Bae J.-W."/>
            <person name="Lee J.-Y."/>
        </authorList>
    </citation>
    <scope>NUCLEOTIDE SEQUENCE [LARGE SCALE GENOMIC DNA]</scope>
    <source>
        <strain evidence="15 16">H23T48</strain>
    </source>
</reference>
<dbReference type="InterPro" id="IPR018253">
    <property type="entry name" value="DnaJ_domain_CS"/>
</dbReference>
<dbReference type="NCBIfam" id="NF008035">
    <property type="entry name" value="PRK10767.1"/>
    <property type="match status" value="1"/>
</dbReference>
<dbReference type="InterPro" id="IPR008971">
    <property type="entry name" value="HSP40/DnaJ_pept-bd"/>
</dbReference>
<dbReference type="InterPro" id="IPR002939">
    <property type="entry name" value="DnaJ_C"/>
</dbReference>
<dbReference type="Pfam" id="PF00684">
    <property type="entry name" value="DnaJ_CXXCXGXG"/>
    <property type="match status" value="1"/>
</dbReference>
<dbReference type="PANTHER" id="PTHR43096">
    <property type="entry name" value="DNAJ HOMOLOG 1, MITOCHONDRIAL-RELATED"/>
    <property type="match status" value="1"/>
</dbReference>
<comment type="similarity">
    <text evidence="9 11">Belongs to the DnaJ family.</text>
</comment>
<dbReference type="EMBL" id="CP034593">
    <property type="protein sequence ID" value="AZQ76719.1"/>
    <property type="molecule type" value="Genomic_DNA"/>
</dbReference>
<evidence type="ECO:0000313" key="15">
    <source>
        <dbReference type="EMBL" id="AZQ76719.1"/>
    </source>
</evidence>
<feature type="domain" description="CR-type" evidence="14">
    <location>
        <begin position="125"/>
        <end position="207"/>
    </location>
</feature>
<feature type="binding site" evidence="11">
    <location>
        <position position="198"/>
    </location>
    <ligand>
        <name>Zn(2+)</name>
        <dbReference type="ChEBI" id="CHEBI:29105"/>
        <label>1</label>
    </ligand>
</feature>
<feature type="zinc finger region" description="CR-type" evidence="12">
    <location>
        <begin position="125"/>
        <end position="207"/>
    </location>
</feature>
<keyword evidence="1 11" id="KW-0963">Cytoplasm</keyword>
<dbReference type="SUPFAM" id="SSF46565">
    <property type="entry name" value="Chaperone J-domain"/>
    <property type="match status" value="1"/>
</dbReference>
<dbReference type="NCBIfam" id="TIGR02349">
    <property type="entry name" value="DnaJ_bact"/>
    <property type="match status" value="1"/>
</dbReference>
<keyword evidence="3 11" id="KW-0479">Metal-binding</keyword>
<gene>
    <name evidence="11 15" type="primary">dnaJ</name>
    <name evidence="15" type="ORF">EJ997_04530</name>
</gene>
<dbReference type="Gene3D" id="2.10.230.10">
    <property type="entry name" value="Heat shock protein DnaJ, cysteine-rich domain"/>
    <property type="match status" value="1"/>
</dbReference>
<keyword evidence="16" id="KW-1185">Reference proteome</keyword>
<evidence type="ECO:0000256" key="7">
    <source>
        <dbReference type="ARBA" id="ARBA00023016"/>
    </source>
</evidence>
<dbReference type="PROSITE" id="PS00636">
    <property type="entry name" value="DNAJ_1"/>
    <property type="match status" value="1"/>
</dbReference>
<keyword evidence="6 11" id="KW-0862">Zinc</keyword>
<comment type="subunit">
    <text evidence="11">Homodimer.</text>
</comment>
<dbReference type="GO" id="GO:0042026">
    <property type="term" value="P:protein refolding"/>
    <property type="evidence" value="ECO:0007669"/>
    <property type="project" value="TreeGrafter"/>
</dbReference>
<dbReference type="PRINTS" id="PR00625">
    <property type="entry name" value="JDOMAIN"/>
</dbReference>
<evidence type="ECO:0000256" key="11">
    <source>
        <dbReference type="HAMAP-Rule" id="MF_01152"/>
    </source>
</evidence>
<comment type="domain">
    <text evidence="11">The J domain is necessary and sufficient to stimulate DnaK ATPase activity. Zinc center 1 plays an important role in the autonomous, DnaK-independent chaperone activity of DnaJ. Zinc center 2 is essential for interaction with DnaK and for DnaJ activity.</text>
</comment>
<evidence type="ECO:0000256" key="4">
    <source>
        <dbReference type="ARBA" id="ARBA00022737"/>
    </source>
</evidence>
<evidence type="ECO:0000256" key="6">
    <source>
        <dbReference type="ARBA" id="ARBA00022833"/>
    </source>
</evidence>
<dbReference type="InterPro" id="IPR012724">
    <property type="entry name" value="DnaJ"/>
</dbReference>
<dbReference type="Gene3D" id="1.10.287.110">
    <property type="entry name" value="DnaJ domain"/>
    <property type="match status" value="1"/>
</dbReference>
<evidence type="ECO:0000256" key="2">
    <source>
        <dbReference type="ARBA" id="ARBA00022705"/>
    </source>
</evidence>
<sequence length="371" mass="39466">MADYYDILGVSRSASQDEIKRAYRKKARTLHPDVAGPDKADEFKEVTAAYEVLSNDEKRRLYDMGGESALRNGGAGAAGFGGAFQDIFDTFFGGSTAARGPVPRGRRGQDALVPVEIELKDAVFGVETDITIETAVRCGTCNGTCSREGSAPTTCSACGGSGSVRKVTNSFLGQVMSTTSCGVCQGHGTVITDPCLDCAGEGRVRAQQTLNVNIPAGIDDGMRIRMSGKGEVGPAGGPQGDLFIEVHVADHPEFTRQGDDLVCELEIPMTAAALGTTMNIESFDGPEEITIEPGTSGGVSLRVRGKGVGRLHRSDRGDLVINVHVITPTKLSGREKELLKELAEIRGENAPEAKLVSENSSMFSRFRERFK</sequence>
<evidence type="ECO:0000256" key="1">
    <source>
        <dbReference type="ARBA" id="ARBA00022490"/>
    </source>
</evidence>
<evidence type="ECO:0000256" key="9">
    <source>
        <dbReference type="ARBA" id="ARBA00061004"/>
    </source>
</evidence>
<keyword evidence="2 11" id="KW-0235">DNA replication</keyword>
<feature type="binding site" evidence="11">
    <location>
        <position position="141"/>
    </location>
    <ligand>
        <name>Zn(2+)</name>
        <dbReference type="ChEBI" id="CHEBI:29105"/>
        <label>1</label>
    </ligand>
</feature>
<evidence type="ECO:0000313" key="16">
    <source>
        <dbReference type="Proteomes" id="UP000280344"/>
    </source>
</evidence>
<evidence type="ECO:0000259" key="13">
    <source>
        <dbReference type="PROSITE" id="PS50076"/>
    </source>
</evidence>
<dbReference type="CDD" id="cd10747">
    <property type="entry name" value="DnaJ_C"/>
    <property type="match status" value="1"/>
</dbReference>
<dbReference type="GO" id="GO:0031072">
    <property type="term" value="F:heat shock protein binding"/>
    <property type="evidence" value="ECO:0007669"/>
    <property type="project" value="InterPro"/>
</dbReference>
<evidence type="ECO:0000256" key="5">
    <source>
        <dbReference type="ARBA" id="ARBA00022771"/>
    </source>
</evidence>
<name>A0A3S9PWI4_9ACTO</name>
<dbReference type="PANTHER" id="PTHR43096:SF48">
    <property type="entry name" value="CHAPERONE PROTEIN DNAJ"/>
    <property type="match status" value="1"/>
</dbReference>
<dbReference type="GO" id="GO:0051082">
    <property type="term" value="F:unfolded protein binding"/>
    <property type="evidence" value="ECO:0007669"/>
    <property type="project" value="UniProtKB-UniRule"/>
</dbReference>
<dbReference type="Gene3D" id="2.60.260.20">
    <property type="entry name" value="Urease metallochaperone UreE, N-terminal domain"/>
    <property type="match status" value="2"/>
</dbReference>
<keyword evidence="4 11" id="KW-0677">Repeat</keyword>
<evidence type="ECO:0000256" key="12">
    <source>
        <dbReference type="PROSITE-ProRule" id="PRU00546"/>
    </source>
</evidence>
<dbReference type="GO" id="GO:0006260">
    <property type="term" value="P:DNA replication"/>
    <property type="evidence" value="ECO:0007669"/>
    <property type="project" value="UniProtKB-KW"/>
</dbReference>
<feature type="binding site" evidence="11">
    <location>
        <position position="195"/>
    </location>
    <ligand>
        <name>Zn(2+)</name>
        <dbReference type="ChEBI" id="CHEBI:29105"/>
        <label>1</label>
    </ligand>
</feature>
<dbReference type="Pfam" id="PF01556">
    <property type="entry name" value="DnaJ_C"/>
    <property type="match status" value="1"/>
</dbReference>
<dbReference type="GO" id="GO:0008270">
    <property type="term" value="F:zinc ion binding"/>
    <property type="evidence" value="ECO:0007669"/>
    <property type="project" value="UniProtKB-UniRule"/>
</dbReference>
<feature type="binding site" evidence="11">
    <location>
        <position position="181"/>
    </location>
    <ligand>
        <name>Zn(2+)</name>
        <dbReference type="ChEBI" id="CHEBI:29105"/>
        <label>2</label>
    </ligand>
</feature>
<keyword evidence="5 11" id="KW-0863">Zinc-finger</keyword>
<dbReference type="FunFam" id="2.60.260.20:FF:000005">
    <property type="entry name" value="Chaperone protein dnaJ 1, mitochondrial"/>
    <property type="match status" value="1"/>
</dbReference>
<dbReference type="GO" id="GO:0009408">
    <property type="term" value="P:response to heat"/>
    <property type="evidence" value="ECO:0007669"/>
    <property type="project" value="InterPro"/>
</dbReference>
<dbReference type="HAMAP" id="MF_01152">
    <property type="entry name" value="DnaJ"/>
    <property type="match status" value="1"/>
</dbReference>
<feature type="binding site" evidence="11">
    <location>
        <position position="138"/>
    </location>
    <ligand>
        <name>Zn(2+)</name>
        <dbReference type="ChEBI" id="CHEBI:29105"/>
        <label>1</label>
    </ligand>
</feature>
<comment type="caution">
    <text evidence="11">Lacks conserved residue(s) required for the propagation of feature annotation.</text>
</comment>
<evidence type="ECO:0000256" key="10">
    <source>
        <dbReference type="ARBA" id="ARBA00067609"/>
    </source>
</evidence>
<evidence type="ECO:0000256" key="3">
    <source>
        <dbReference type="ARBA" id="ARBA00022723"/>
    </source>
</evidence>
<dbReference type="SMART" id="SM00271">
    <property type="entry name" value="DnaJ"/>
    <property type="match status" value="1"/>
</dbReference>
<dbReference type="InterPro" id="IPR036869">
    <property type="entry name" value="J_dom_sf"/>
</dbReference>
<dbReference type="InterPro" id="IPR001305">
    <property type="entry name" value="HSP_DnaJ_Cys-rich_dom"/>
</dbReference>
<dbReference type="PROSITE" id="PS51188">
    <property type="entry name" value="ZF_CR"/>
    <property type="match status" value="1"/>
</dbReference>
<dbReference type="InterPro" id="IPR036410">
    <property type="entry name" value="HSP_DnaJ_Cys-rich_dom_sf"/>
</dbReference>
<dbReference type="SUPFAM" id="SSF49493">
    <property type="entry name" value="HSP40/DnaJ peptide-binding domain"/>
    <property type="match status" value="2"/>
</dbReference>
<comment type="subcellular location">
    <subcellularLocation>
        <location evidence="11">Cytoplasm</location>
    </subcellularLocation>
</comment>
<protein>
    <recommendedName>
        <fullName evidence="10 11">Chaperone protein DnaJ</fullName>
    </recommendedName>
</protein>
<organism evidence="15 16">
    <name type="scientific">Flaviflexus ciconiae</name>
    <dbReference type="NCBI Taxonomy" id="2496867"/>
    <lineage>
        <taxon>Bacteria</taxon>
        <taxon>Bacillati</taxon>
        <taxon>Actinomycetota</taxon>
        <taxon>Actinomycetes</taxon>
        <taxon>Actinomycetales</taxon>
        <taxon>Actinomycetaceae</taxon>
        <taxon>Flaviflexus</taxon>
    </lineage>
</organism>
<dbReference type="GO" id="GO:0005737">
    <property type="term" value="C:cytoplasm"/>
    <property type="evidence" value="ECO:0007669"/>
    <property type="project" value="UniProtKB-SubCell"/>
</dbReference>
<dbReference type="KEGG" id="flh:EJ997_04530"/>
<dbReference type="PROSITE" id="PS50076">
    <property type="entry name" value="DNAJ_2"/>
    <property type="match status" value="1"/>
</dbReference>
<feature type="binding site" evidence="11">
    <location>
        <position position="158"/>
    </location>
    <ligand>
        <name>Zn(2+)</name>
        <dbReference type="ChEBI" id="CHEBI:29105"/>
        <label>2</label>
    </ligand>
</feature>
<feature type="binding site" evidence="11">
    <location>
        <position position="155"/>
    </location>
    <ligand>
        <name>Zn(2+)</name>
        <dbReference type="ChEBI" id="CHEBI:29105"/>
        <label>2</label>
    </ligand>
</feature>
<comment type="cofactor">
    <cofactor evidence="11">
        <name>Zn(2+)</name>
        <dbReference type="ChEBI" id="CHEBI:29105"/>
    </cofactor>
    <text evidence="11">Binds 2 Zn(2+) ions per monomer.</text>
</comment>
<keyword evidence="8 11" id="KW-0143">Chaperone</keyword>
<evidence type="ECO:0000256" key="8">
    <source>
        <dbReference type="ARBA" id="ARBA00023186"/>
    </source>
</evidence>
<dbReference type="InterPro" id="IPR001623">
    <property type="entry name" value="DnaJ_domain"/>
</dbReference>
<dbReference type="Pfam" id="PF00226">
    <property type="entry name" value="DnaJ"/>
    <property type="match status" value="1"/>
</dbReference>
<keyword evidence="7 11" id="KW-0346">Stress response</keyword>
<dbReference type="CDD" id="cd06257">
    <property type="entry name" value="DnaJ"/>
    <property type="match status" value="1"/>
</dbReference>
<dbReference type="RefSeq" id="WP_126703527.1">
    <property type="nucleotide sequence ID" value="NZ_CP034593.1"/>
</dbReference>
<feature type="binding site" evidence="11">
    <location>
        <position position="184"/>
    </location>
    <ligand>
        <name>Zn(2+)</name>
        <dbReference type="ChEBI" id="CHEBI:29105"/>
        <label>2</label>
    </ligand>
</feature>
<comment type="function">
    <text evidence="11">Participates actively in the response to hyperosmotic and heat shock by preventing the aggregation of stress-denatured proteins and by disaggregating proteins, also in an autonomous, DnaK-independent fashion. Unfolded proteins bind initially to DnaJ; upon interaction with the DnaJ-bound protein, DnaK hydrolyzes its bound ATP, resulting in the formation of a stable complex. GrpE releases ADP from DnaK; ATP binding to DnaK triggers the release of the substrate protein, thus completing the reaction cycle. Several rounds of ATP-dependent interactions between DnaJ, DnaK and GrpE are required for fully efficient folding. Also involved, together with DnaK and GrpE, in the DNA replication of plasmids through activation of initiation proteins.</text>
</comment>
<proteinExistence type="inferred from homology"/>
<evidence type="ECO:0000259" key="14">
    <source>
        <dbReference type="PROSITE" id="PS51188"/>
    </source>
</evidence>
<dbReference type="Proteomes" id="UP000280344">
    <property type="component" value="Chromosome"/>
</dbReference>
<dbReference type="AlphaFoldDB" id="A0A3S9PWI4"/>
<dbReference type="SUPFAM" id="SSF57938">
    <property type="entry name" value="DnaJ/Hsp40 cysteine-rich domain"/>
    <property type="match status" value="1"/>
</dbReference>
<accession>A0A3S9PWI4</accession>
<dbReference type="OrthoDB" id="9779889at2"/>
<dbReference type="GO" id="GO:0005524">
    <property type="term" value="F:ATP binding"/>
    <property type="evidence" value="ECO:0007669"/>
    <property type="project" value="InterPro"/>
</dbReference>